<evidence type="ECO:0000313" key="3">
    <source>
        <dbReference type="EMBL" id="ATL48435.1"/>
    </source>
</evidence>
<feature type="domain" description="Protein FecR C-terminal" evidence="2">
    <location>
        <begin position="256"/>
        <end position="325"/>
    </location>
</feature>
<protein>
    <submittedName>
        <fullName evidence="3">Uncharacterized protein</fullName>
    </submittedName>
</protein>
<dbReference type="GO" id="GO:0016989">
    <property type="term" value="F:sigma factor antagonist activity"/>
    <property type="evidence" value="ECO:0007669"/>
    <property type="project" value="TreeGrafter"/>
</dbReference>
<dbReference type="Pfam" id="PF04773">
    <property type="entry name" value="FecR"/>
    <property type="match status" value="1"/>
</dbReference>
<dbReference type="Proteomes" id="UP000220133">
    <property type="component" value="Chromosome"/>
</dbReference>
<accession>A0A291QWW7</accession>
<dbReference type="InterPro" id="IPR012373">
    <property type="entry name" value="Ferrdict_sens_TM"/>
</dbReference>
<dbReference type="KEGG" id="cbae:COR50_15395"/>
<name>A0A291QWW7_9BACT</name>
<evidence type="ECO:0000259" key="1">
    <source>
        <dbReference type="Pfam" id="PF04773"/>
    </source>
</evidence>
<dbReference type="InterPro" id="IPR006860">
    <property type="entry name" value="FecR"/>
</dbReference>
<dbReference type="OrthoDB" id="1452822at2"/>
<dbReference type="PIRSF" id="PIRSF018266">
    <property type="entry name" value="FecR"/>
    <property type="match status" value="1"/>
</dbReference>
<keyword evidence="4" id="KW-1185">Reference proteome</keyword>
<sequence>MEFFKNIFKRYRDGEASAQEKQLVDKWYDVSGGFTKPSWITDHWIKREKRKAWQQLTGSLNFSPSRKSNTGKGLLIPIVWKSVAAILVLGACFTTWKWVSPIAADTSIYDDMQSYQAGVGVRKKFALPDGSNVWLNNGSSMHLSAGAFVNDDKREIWLDDGEAYFEVAKDENRPFVVYSNSIATEVLGTSFNINAYNKLAQTKVTVISGKVRLMHGNEILDTLSRNMSLVYDSVSGKHQVTKSGMPINNVAWWNGYFVLEGADFQELKLRMLLRYGVELKTGNPKIIKASFTATFQGQVPCSQVLDAICAIYQTTYKTYDDKLIIIQ</sequence>
<organism evidence="3 4">
    <name type="scientific">Chitinophaga caeni</name>
    <dbReference type="NCBI Taxonomy" id="2029983"/>
    <lineage>
        <taxon>Bacteria</taxon>
        <taxon>Pseudomonadati</taxon>
        <taxon>Bacteroidota</taxon>
        <taxon>Chitinophagia</taxon>
        <taxon>Chitinophagales</taxon>
        <taxon>Chitinophagaceae</taxon>
        <taxon>Chitinophaga</taxon>
    </lineage>
</organism>
<evidence type="ECO:0000259" key="2">
    <source>
        <dbReference type="Pfam" id="PF16344"/>
    </source>
</evidence>
<dbReference type="EMBL" id="CP023777">
    <property type="protein sequence ID" value="ATL48435.1"/>
    <property type="molecule type" value="Genomic_DNA"/>
</dbReference>
<dbReference type="PANTHER" id="PTHR30273:SF2">
    <property type="entry name" value="PROTEIN FECR"/>
    <property type="match status" value="1"/>
</dbReference>
<dbReference type="Gene3D" id="2.60.120.1440">
    <property type="match status" value="1"/>
</dbReference>
<reference evidence="3 4" key="1">
    <citation type="submission" date="2017-10" db="EMBL/GenBank/DDBJ databases">
        <title>Paenichitinophaga pekingensis gen. nov., sp. nov., isolated from activated sludge.</title>
        <authorList>
            <person name="Jin D."/>
            <person name="Kong X."/>
            <person name="Deng Y."/>
            <person name="Bai Z."/>
        </authorList>
    </citation>
    <scope>NUCLEOTIDE SEQUENCE [LARGE SCALE GENOMIC DNA]</scope>
    <source>
        <strain evidence="3 4">13</strain>
    </source>
</reference>
<dbReference type="AlphaFoldDB" id="A0A291QWW7"/>
<dbReference type="PANTHER" id="PTHR30273">
    <property type="entry name" value="PERIPLASMIC SIGNAL SENSOR AND SIGMA FACTOR ACTIVATOR FECR-RELATED"/>
    <property type="match status" value="1"/>
</dbReference>
<feature type="domain" description="FecR protein" evidence="1">
    <location>
        <begin position="115"/>
        <end position="212"/>
    </location>
</feature>
<evidence type="ECO:0000313" key="4">
    <source>
        <dbReference type="Proteomes" id="UP000220133"/>
    </source>
</evidence>
<proteinExistence type="predicted"/>
<dbReference type="InterPro" id="IPR032508">
    <property type="entry name" value="FecR_C"/>
</dbReference>
<dbReference type="Gene3D" id="3.55.50.30">
    <property type="match status" value="1"/>
</dbReference>
<dbReference type="RefSeq" id="WP_098194809.1">
    <property type="nucleotide sequence ID" value="NZ_CP023777.1"/>
</dbReference>
<gene>
    <name evidence="3" type="ORF">COR50_15395</name>
</gene>
<dbReference type="Pfam" id="PF16344">
    <property type="entry name" value="FecR_C"/>
    <property type="match status" value="1"/>
</dbReference>